<feature type="compositionally biased region" description="Polar residues" evidence="1">
    <location>
        <begin position="1"/>
        <end position="20"/>
    </location>
</feature>
<sequence length="124" mass="13882">MGNTAGTQMQQITSSSSGASRRNPHFSDYHIQAVSSHHLVLTNETILLCHCHRFSSTPDSILVTPLTNSPHFPRLLLFTSQPQPHLTAAGLFREFHLFLEWAALNRSVLELPHAGTHHSLRVRL</sequence>
<feature type="region of interest" description="Disordered" evidence="1">
    <location>
        <begin position="1"/>
        <end position="21"/>
    </location>
</feature>
<name>A0AAD4R2W7_9BILA</name>
<protein>
    <submittedName>
        <fullName evidence="2">Uncharacterized protein</fullName>
    </submittedName>
</protein>
<comment type="caution">
    <text evidence="2">The sequence shown here is derived from an EMBL/GenBank/DDBJ whole genome shotgun (WGS) entry which is preliminary data.</text>
</comment>
<evidence type="ECO:0000313" key="2">
    <source>
        <dbReference type="EMBL" id="KAI1705912.1"/>
    </source>
</evidence>
<dbReference type="AlphaFoldDB" id="A0AAD4R2W7"/>
<dbReference type="Proteomes" id="UP001201812">
    <property type="component" value="Unassembled WGS sequence"/>
</dbReference>
<gene>
    <name evidence="2" type="ORF">DdX_13353</name>
</gene>
<accession>A0AAD4R2W7</accession>
<reference evidence="2" key="1">
    <citation type="submission" date="2022-01" db="EMBL/GenBank/DDBJ databases">
        <title>Genome Sequence Resource for Two Populations of Ditylenchus destructor, the Migratory Endoparasitic Phytonematode.</title>
        <authorList>
            <person name="Zhang H."/>
            <person name="Lin R."/>
            <person name="Xie B."/>
        </authorList>
    </citation>
    <scope>NUCLEOTIDE SEQUENCE</scope>
    <source>
        <strain evidence="2">BazhouSP</strain>
    </source>
</reference>
<dbReference type="EMBL" id="JAKKPZ010000052">
    <property type="protein sequence ID" value="KAI1705912.1"/>
    <property type="molecule type" value="Genomic_DNA"/>
</dbReference>
<proteinExistence type="predicted"/>
<organism evidence="2 3">
    <name type="scientific">Ditylenchus destructor</name>
    <dbReference type="NCBI Taxonomy" id="166010"/>
    <lineage>
        <taxon>Eukaryota</taxon>
        <taxon>Metazoa</taxon>
        <taxon>Ecdysozoa</taxon>
        <taxon>Nematoda</taxon>
        <taxon>Chromadorea</taxon>
        <taxon>Rhabditida</taxon>
        <taxon>Tylenchina</taxon>
        <taxon>Tylenchomorpha</taxon>
        <taxon>Sphaerularioidea</taxon>
        <taxon>Anguinidae</taxon>
        <taxon>Anguininae</taxon>
        <taxon>Ditylenchus</taxon>
    </lineage>
</organism>
<evidence type="ECO:0000313" key="3">
    <source>
        <dbReference type="Proteomes" id="UP001201812"/>
    </source>
</evidence>
<evidence type="ECO:0000256" key="1">
    <source>
        <dbReference type="SAM" id="MobiDB-lite"/>
    </source>
</evidence>
<keyword evidence="3" id="KW-1185">Reference proteome</keyword>